<dbReference type="NCBIfam" id="NF008653">
    <property type="entry name" value="PRK11650.1"/>
    <property type="match status" value="1"/>
</dbReference>
<keyword evidence="4" id="KW-0547">Nucleotide-binding</keyword>
<proteinExistence type="inferred from homology"/>
<dbReference type="GO" id="GO:0140359">
    <property type="term" value="F:ABC-type transporter activity"/>
    <property type="evidence" value="ECO:0007669"/>
    <property type="project" value="InterPro"/>
</dbReference>
<dbReference type="Gene3D" id="2.40.50.140">
    <property type="entry name" value="Nucleic acid-binding proteins"/>
    <property type="match status" value="1"/>
</dbReference>
<evidence type="ECO:0000256" key="5">
    <source>
        <dbReference type="ARBA" id="ARBA00022840"/>
    </source>
</evidence>
<dbReference type="GO" id="GO:0008643">
    <property type="term" value="P:carbohydrate transport"/>
    <property type="evidence" value="ECO:0007669"/>
    <property type="project" value="InterPro"/>
</dbReference>
<dbReference type="KEGG" id="apol:K9D25_04550"/>
<comment type="similarity">
    <text evidence="2">Belongs to the ABC transporter superfamily.</text>
</comment>
<dbReference type="CDD" id="cd03301">
    <property type="entry name" value="ABC_MalK_N"/>
    <property type="match status" value="1"/>
</dbReference>
<organism evidence="7 8">
    <name type="scientific">Ancylobacter polymorphus</name>
    <dbReference type="NCBI Taxonomy" id="223390"/>
    <lineage>
        <taxon>Bacteria</taxon>
        <taxon>Pseudomonadati</taxon>
        <taxon>Pseudomonadota</taxon>
        <taxon>Alphaproteobacteria</taxon>
        <taxon>Hyphomicrobiales</taxon>
        <taxon>Xanthobacteraceae</taxon>
        <taxon>Ancylobacter</taxon>
    </lineage>
</organism>
<dbReference type="EMBL" id="CP083239">
    <property type="protein sequence ID" value="UOK71995.1"/>
    <property type="molecule type" value="Genomic_DNA"/>
</dbReference>
<sequence length="383" mass="41806">MSSIELDHVSKLYANGAYGVRDVDLSVGEGEFVIFLGPSGCGKSTTLRMIAGLESITSGDLRIAGRSVNNVPPRDRNIAVVFQSYALYPHMSVRENMGFGLKMRGVARPVIDEKIREAAGLLGLTPYLDRKPAALSGGQRQRVALGRAIVRDPVAFLLDEPLSNLDAQLRAEMRLELVKLHRRLGRTIVHVTHDQVEAMTMGDRICIMRDGRMIQVGRPLDVYADPVDTFVARFLATPPMNLLPARLEARGDTLVVVGDGFEVEVPERHRAAYAPVAGREVIFGLRPEDLHEAPQPGYAPIEVSVVAMEALGVENILVGQIGTGEAGGGFAGKPQEISARLSRHFTAPVGARVPLYLDPRPMHLFDKETTRAFPRPSLRLGQN</sequence>
<dbReference type="AlphaFoldDB" id="A0A9E7A2I9"/>
<keyword evidence="5 7" id="KW-0067">ATP-binding</keyword>
<dbReference type="InterPro" id="IPR003439">
    <property type="entry name" value="ABC_transporter-like_ATP-bd"/>
</dbReference>
<dbReference type="PROSITE" id="PS50893">
    <property type="entry name" value="ABC_TRANSPORTER_2"/>
    <property type="match status" value="1"/>
</dbReference>
<dbReference type="InterPro" id="IPR008995">
    <property type="entry name" value="Mo/tungstate-bd_C_term_dom"/>
</dbReference>
<dbReference type="InterPro" id="IPR003593">
    <property type="entry name" value="AAA+_ATPase"/>
</dbReference>
<dbReference type="RefSeq" id="WP_244379733.1">
    <property type="nucleotide sequence ID" value="NZ_CP083239.1"/>
</dbReference>
<evidence type="ECO:0000259" key="6">
    <source>
        <dbReference type="PROSITE" id="PS50893"/>
    </source>
</evidence>
<dbReference type="GO" id="GO:0005524">
    <property type="term" value="F:ATP binding"/>
    <property type="evidence" value="ECO:0007669"/>
    <property type="project" value="UniProtKB-KW"/>
</dbReference>
<dbReference type="Proteomes" id="UP000831684">
    <property type="component" value="Chromosome"/>
</dbReference>
<evidence type="ECO:0000256" key="3">
    <source>
        <dbReference type="ARBA" id="ARBA00022448"/>
    </source>
</evidence>
<keyword evidence="3" id="KW-0813">Transport</keyword>
<dbReference type="PANTHER" id="PTHR43875:SF1">
    <property type="entry name" value="OSMOPROTECTIVE COMPOUNDS UPTAKE ATP-BINDING PROTEIN GGTA"/>
    <property type="match status" value="1"/>
</dbReference>
<dbReference type="InterPro" id="IPR027417">
    <property type="entry name" value="P-loop_NTPase"/>
</dbReference>
<evidence type="ECO:0000256" key="2">
    <source>
        <dbReference type="ARBA" id="ARBA00005417"/>
    </source>
</evidence>
<dbReference type="GO" id="GO:0055052">
    <property type="term" value="C:ATP-binding cassette (ABC) transporter complex, substrate-binding subunit-containing"/>
    <property type="evidence" value="ECO:0007669"/>
    <property type="project" value="TreeGrafter"/>
</dbReference>
<dbReference type="SUPFAM" id="SSF52540">
    <property type="entry name" value="P-loop containing nucleoside triphosphate hydrolases"/>
    <property type="match status" value="1"/>
</dbReference>
<dbReference type="InterPro" id="IPR015855">
    <property type="entry name" value="ABC_transpr_MalK-like"/>
</dbReference>
<dbReference type="FunFam" id="3.40.50.300:FF:000042">
    <property type="entry name" value="Maltose/maltodextrin ABC transporter, ATP-binding protein"/>
    <property type="match status" value="1"/>
</dbReference>
<evidence type="ECO:0000256" key="4">
    <source>
        <dbReference type="ARBA" id="ARBA00022741"/>
    </source>
</evidence>
<evidence type="ECO:0000313" key="7">
    <source>
        <dbReference type="EMBL" id="UOK71995.1"/>
    </source>
</evidence>
<evidence type="ECO:0000256" key="1">
    <source>
        <dbReference type="ARBA" id="ARBA00004417"/>
    </source>
</evidence>
<name>A0A9E7A2I9_9HYPH</name>
<dbReference type="SUPFAM" id="SSF50331">
    <property type="entry name" value="MOP-like"/>
    <property type="match status" value="1"/>
</dbReference>
<dbReference type="PANTHER" id="PTHR43875">
    <property type="entry name" value="MALTODEXTRIN IMPORT ATP-BINDING PROTEIN MSMX"/>
    <property type="match status" value="1"/>
</dbReference>
<dbReference type="InterPro" id="IPR012340">
    <property type="entry name" value="NA-bd_OB-fold"/>
</dbReference>
<dbReference type="Pfam" id="PF00005">
    <property type="entry name" value="ABC_tran"/>
    <property type="match status" value="1"/>
</dbReference>
<dbReference type="InterPro" id="IPR017871">
    <property type="entry name" value="ABC_transporter-like_CS"/>
</dbReference>
<reference evidence="7" key="1">
    <citation type="submission" date="2021-09" db="EMBL/GenBank/DDBJ databases">
        <title>Network and meta-omics reveal the key degrader and cooperation patterns in an efficient 1,4-dioxane-degrading microbial community.</title>
        <authorList>
            <person name="Dai C."/>
        </authorList>
    </citation>
    <scope>NUCLEOTIDE SEQUENCE</scope>
    <source>
        <strain evidence="7">ZM13</strain>
    </source>
</reference>
<dbReference type="SMART" id="SM00382">
    <property type="entry name" value="AAA"/>
    <property type="match status" value="1"/>
</dbReference>
<evidence type="ECO:0000313" key="8">
    <source>
        <dbReference type="Proteomes" id="UP000831684"/>
    </source>
</evidence>
<gene>
    <name evidence="7" type="primary">ugpC</name>
    <name evidence="7" type="ORF">K9D25_04550</name>
</gene>
<dbReference type="Pfam" id="PF17912">
    <property type="entry name" value="OB_MalK"/>
    <property type="match status" value="1"/>
</dbReference>
<comment type="subcellular location">
    <subcellularLocation>
        <location evidence="1">Cell inner membrane</location>
        <topology evidence="1">Peripheral membrane protein</topology>
    </subcellularLocation>
</comment>
<dbReference type="InterPro" id="IPR047641">
    <property type="entry name" value="ABC_transpr_MalK/UgpC-like"/>
</dbReference>
<dbReference type="PROSITE" id="PS00211">
    <property type="entry name" value="ABC_TRANSPORTER_1"/>
    <property type="match status" value="1"/>
</dbReference>
<dbReference type="GO" id="GO:0016887">
    <property type="term" value="F:ATP hydrolysis activity"/>
    <property type="evidence" value="ECO:0007669"/>
    <property type="project" value="InterPro"/>
</dbReference>
<dbReference type="Gene3D" id="3.40.50.300">
    <property type="entry name" value="P-loop containing nucleotide triphosphate hydrolases"/>
    <property type="match status" value="1"/>
</dbReference>
<dbReference type="Gene3D" id="2.40.50.100">
    <property type="match status" value="1"/>
</dbReference>
<dbReference type="InterPro" id="IPR040582">
    <property type="entry name" value="OB_MalK-like"/>
</dbReference>
<accession>A0A9E7A2I9</accession>
<feature type="domain" description="ABC transporter" evidence="6">
    <location>
        <begin position="4"/>
        <end position="235"/>
    </location>
</feature>
<protein>
    <submittedName>
        <fullName evidence="7">Sn-glycerol-3-phosphate ABC transporter ATP-binding protein UgpC</fullName>
    </submittedName>
</protein>